<dbReference type="Gene3D" id="1.20.144.10">
    <property type="entry name" value="Phosphatidic acid phosphatase type 2/haloperoxidase"/>
    <property type="match status" value="1"/>
</dbReference>
<organism evidence="3 4">
    <name type="scientific">Massilia antarctica</name>
    <dbReference type="NCBI Taxonomy" id="2765360"/>
    <lineage>
        <taxon>Bacteria</taxon>
        <taxon>Pseudomonadati</taxon>
        <taxon>Pseudomonadota</taxon>
        <taxon>Betaproteobacteria</taxon>
        <taxon>Burkholderiales</taxon>
        <taxon>Oxalobacteraceae</taxon>
        <taxon>Telluria group</taxon>
        <taxon>Massilia</taxon>
    </lineage>
</organism>
<keyword evidence="1" id="KW-0812">Transmembrane</keyword>
<feature type="transmembrane region" description="Helical" evidence="1">
    <location>
        <begin position="116"/>
        <end position="134"/>
    </location>
</feature>
<sequence length="211" mass="22558">MAITAPLGIAVAVWLAAAHCRRRALYWCLLFGATLLIVIGSKIAFLGWGVGIEALHFAGFSGHAARAAAVFPVVAYLALCGRTKVWRYVAVSLGVLLALAVTLSRVMVETHSISEAVLGCLLGLACAAGFIALVRSNRQFQPSPVLIALTLAVLFIPHKGEAHNSQQWMTGLALGLSGADRVYTTATWGPTRNPYSPPCPKADRYFNYVCF</sequence>
<protein>
    <submittedName>
        <fullName evidence="3">Phosphatase PAP2 family protein</fullName>
    </submittedName>
</protein>
<dbReference type="Pfam" id="PF01569">
    <property type="entry name" value="PAP2"/>
    <property type="match status" value="1"/>
</dbReference>
<evidence type="ECO:0000313" key="3">
    <source>
        <dbReference type="EMBL" id="QPI53453.1"/>
    </source>
</evidence>
<evidence type="ECO:0000259" key="2">
    <source>
        <dbReference type="Pfam" id="PF01569"/>
    </source>
</evidence>
<feature type="domain" description="Phosphatidic acid phosphatase type 2/haloperoxidase" evidence="2">
    <location>
        <begin position="60"/>
        <end position="136"/>
    </location>
</feature>
<feature type="transmembrane region" description="Helical" evidence="1">
    <location>
        <begin position="85"/>
        <end position="104"/>
    </location>
</feature>
<dbReference type="Proteomes" id="UP000662888">
    <property type="component" value="Chromosome"/>
</dbReference>
<dbReference type="EMBL" id="CP065053">
    <property type="protein sequence ID" value="QPI53453.1"/>
    <property type="molecule type" value="Genomic_DNA"/>
</dbReference>
<evidence type="ECO:0000256" key="1">
    <source>
        <dbReference type="SAM" id="Phobius"/>
    </source>
</evidence>
<keyword evidence="1" id="KW-1133">Transmembrane helix</keyword>
<dbReference type="InterPro" id="IPR036938">
    <property type="entry name" value="PAP2/HPO_sf"/>
</dbReference>
<proteinExistence type="predicted"/>
<dbReference type="SUPFAM" id="SSF48317">
    <property type="entry name" value="Acid phosphatase/Vanadium-dependent haloperoxidase"/>
    <property type="match status" value="1"/>
</dbReference>
<keyword evidence="1" id="KW-0472">Membrane</keyword>
<keyword evidence="4" id="KW-1185">Reference proteome</keyword>
<dbReference type="InterPro" id="IPR000326">
    <property type="entry name" value="PAP2/HPO"/>
</dbReference>
<feature type="transmembrane region" description="Helical" evidence="1">
    <location>
        <begin position="57"/>
        <end position="79"/>
    </location>
</feature>
<feature type="transmembrane region" description="Helical" evidence="1">
    <location>
        <begin position="30"/>
        <end position="50"/>
    </location>
</feature>
<reference evidence="3 4" key="1">
    <citation type="submission" date="2020-11" db="EMBL/GenBank/DDBJ databases">
        <authorList>
            <person name="Sun Q."/>
        </authorList>
    </citation>
    <scope>NUCLEOTIDE SEQUENCE [LARGE SCALE GENOMIC DNA]</scope>
    <source>
        <strain evidence="3 4">P8398</strain>
    </source>
</reference>
<accession>A0AA48WJJ9</accession>
<gene>
    <name evidence="3" type="ORF">IV454_26890</name>
</gene>
<evidence type="ECO:0000313" key="4">
    <source>
        <dbReference type="Proteomes" id="UP000662888"/>
    </source>
</evidence>
<name>A0AA48WJJ9_9BURK</name>